<protein>
    <submittedName>
        <fullName evidence="1">Uncharacterized protein</fullName>
    </submittedName>
</protein>
<comment type="caution">
    <text evidence="1">The sequence shown here is derived from an EMBL/GenBank/DDBJ whole genome shotgun (WGS) entry which is preliminary data.</text>
</comment>
<sequence>MSLRRFILIFIFTFSFCNLLREDTILVADSKFEIQLPYPFIFGESIFVFLGDSLLPRNSFSFSDTPKPHLLFSSPLPESVRIKVVYYRFPLSQIPRESFRYQPSQAREKETLPSKEVVPPYTYPLLSEELSFSGSKYLGFNYSNQGFSLDQATDLKLSGSAGDINLSLSLSDRSLPQEEKTLELKELEGISLTISRVPYQVVFGDLENLSSFGEFGGVKRKGQGISFSRKTEGEELLISYLRPRNKFGVVYLSGEDGKKGPYILTAEGKRVSVVVGSEEVFLNGERKKRGEDEDYTIDYSRGELTFTNRVFINSLSRIEVRFLYYTTDYERSSFSFSHSHSGILSHSFSAFGEEDDRGYNFSFPLSDEEKRYLSTIGDDSTRAFLLSARYVGEGKGSYQKRDGVFVYCGQGKGDYEVSFSFVGEGKGDYIYDNEINGFRFVGEGQGNWTPKTFISLPQRRLFLSEVLSLRSYPFLLSLSGIGLNFDRNTFSPDDDADNLGFGYGVKAGVSGKRFSLSAKREGYFKNFLFPEGEENFLYLWGEKKEGVRGITELECGIFNAKCGISLLEKEIIIPRYSFKTSLLFLNFNWERAKRISRTQLSLTPKISLFEPSFSFRSEKNETLKTLEYVPNIQVSLGKNLISLGWEGIYKCGIPERISRIKGSGNFLFPYLEIGLLLGQEKINGKEKMGNAENFANCRIKIREIPFLSGILEGELKRIGVEEKEVHYIKVEEGKGNYKKDPNTGDYFPHPDGDYIKILFPTGKITFSSAKSVRANFYFNPKEDASFTSHLTWQKRTDYEERGFTIYFTFPFLRSILIRGNKSYNLSFNENLSYEFKKRILDKNSLSLPLTVNRQPLSLTIAPGLEINRDLGFNSALSRNRLEKKLKLENTLSTSAIQEINLSYGEITGEGGFKIKKEEGTFLRSFSFRQIGVSLTFSLIHRASEEEERIPYDLTLSEPLGWSYGMGFEVNSHPAKNLNLSFQYHLQKEAQMTIDHILNLSMRVDF</sequence>
<reference evidence="1" key="1">
    <citation type="journal article" date="2020" name="mSystems">
        <title>Genome- and Community-Level Interaction Insights into Carbon Utilization and Element Cycling Functions of Hydrothermarchaeota in Hydrothermal Sediment.</title>
        <authorList>
            <person name="Zhou Z."/>
            <person name="Liu Y."/>
            <person name="Xu W."/>
            <person name="Pan J."/>
            <person name="Luo Z.H."/>
            <person name="Li M."/>
        </authorList>
    </citation>
    <scope>NUCLEOTIDE SEQUENCE [LARGE SCALE GENOMIC DNA]</scope>
    <source>
        <strain evidence="1">SpSt-906</strain>
    </source>
</reference>
<organism evidence="1">
    <name type="scientific">candidate division WOR-3 bacterium</name>
    <dbReference type="NCBI Taxonomy" id="2052148"/>
    <lineage>
        <taxon>Bacteria</taxon>
        <taxon>Bacteria division WOR-3</taxon>
    </lineage>
</organism>
<gene>
    <name evidence="1" type="ORF">ENX07_05960</name>
</gene>
<dbReference type="EMBL" id="DTMQ01000039">
    <property type="protein sequence ID" value="HGE99596.1"/>
    <property type="molecule type" value="Genomic_DNA"/>
</dbReference>
<proteinExistence type="predicted"/>
<evidence type="ECO:0000313" key="1">
    <source>
        <dbReference type="EMBL" id="HGE99596.1"/>
    </source>
</evidence>
<dbReference type="AlphaFoldDB" id="A0A7C3YTA9"/>
<name>A0A7C3YTA9_UNCW3</name>
<accession>A0A7C3YTA9</accession>